<dbReference type="Proteomes" id="UP001500034">
    <property type="component" value="Unassembled WGS sequence"/>
</dbReference>
<organism evidence="2 3">
    <name type="scientific">Streptomyces marokkonensis</name>
    <dbReference type="NCBI Taxonomy" id="324855"/>
    <lineage>
        <taxon>Bacteria</taxon>
        <taxon>Bacillati</taxon>
        <taxon>Actinomycetota</taxon>
        <taxon>Actinomycetes</taxon>
        <taxon>Kitasatosporales</taxon>
        <taxon>Streptomycetaceae</taxon>
        <taxon>Streptomyces</taxon>
    </lineage>
</organism>
<dbReference type="RefSeq" id="WP_345590834.1">
    <property type="nucleotide sequence ID" value="NZ_BAABCQ010000025.1"/>
</dbReference>
<dbReference type="EMBL" id="BAABCQ010000025">
    <property type="protein sequence ID" value="GAA3967202.1"/>
    <property type="molecule type" value="Genomic_DNA"/>
</dbReference>
<comment type="caution">
    <text evidence="2">The sequence shown here is derived from an EMBL/GenBank/DDBJ whole genome shotgun (WGS) entry which is preliminary data.</text>
</comment>
<feature type="region of interest" description="Disordered" evidence="1">
    <location>
        <begin position="41"/>
        <end position="65"/>
    </location>
</feature>
<proteinExistence type="predicted"/>
<name>A0ABP7PKR3_9ACTN</name>
<sequence>MDLTAVGPNFEALVFMSAWREGRDTDAEFERAVDEVAEAAEAAEARRPASTPVMKNVVGGRPPPA</sequence>
<reference evidence="3" key="1">
    <citation type="journal article" date="2019" name="Int. J. Syst. Evol. Microbiol.">
        <title>The Global Catalogue of Microorganisms (GCM) 10K type strain sequencing project: providing services to taxonomists for standard genome sequencing and annotation.</title>
        <authorList>
            <consortium name="The Broad Institute Genomics Platform"/>
            <consortium name="The Broad Institute Genome Sequencing Center for Infectious Disease"/>
            <person name="Wu L."/>
            <person name="Ma J."/>
        </authorList>
    </citation>
    <scope>NUCLEOTIDE SEQUENCE [LARGE SCALE GENOMIC DNA]</scope>
    <source>
        <strain evidence="3">JCM 17027</strain>
    </source>
</reference>
<gene>
    <name evidence="2" type="ORF">GCM10022384_18290</name>
</gene>
<protein>
    <submittedName>
        <fullName evidence="2">Uncharacterized protein</fullName>
    </submittedName>
</protein>
<evidence type="ECO:0000313" key="3">
    <source>
        <dbReference type="Proteomes" id="UP001500034"/>
    </source>
</evidence>
<accession>A0ABP7PKR3</accession>
<keyword evidence="3" id="KW-1185">Reference proteome</keyword>
<evidence type="ECO:0000256" key="1">
    <source>
        <dbReference type="SAM" id="MobiDB-lite"/>
    </source>
</evidence>
<evidence type="ECO:0000313" key="2">
    <source>
        <dbReference type="EMBL" id="GAA3967202.1"/>
    </source>
</evidence>